<dbReference type="CDD" id="cd11648">
    <property type="entry name" value="RsmI"/>
    <property type="match status" value="1"/>
</dbReference>
<evidence type="ECO:0000313" key="10">
    <source>
        <dbReference type="Proteomes" id="UP000523821"/>
    </source>
</evidence>
<dbReference type="EC" id="2.1.1.198" evidence="6"/>
<dbReference type="InterPro" id="IPR008189">
    <property type="entry name" value="rRNA_ssu_MeTfrase_I"/>
</dbReference>
<dbReference type="PROSITE" id="PS01296">
    <property type="entry name" value="RSMI"/>
    <property type="match status" value="1"/>
</dbReference>
<name>A0A7W9FNF1_9HYPH</name>
<comment type="catalytic activity">
    <reaction evidence="6">
        <text>cytidine(1402) in 16S rRNA + S-adenosyl-L-methionine = 2'-O-methylcytidine(1402) in 16S rRNA + S-adenosyl-L-homocysteine + H(+)</text>
        <dbReference type="Rhea" id="RHEA:42924"/>
        <dbReference type="Rhea" id="RHEA-COMP:10285"/>
        <dbReference type="Rhea" id="RHEA-COMP:10286"/>
        <dbReference type="ChEBI" id="CHEBI:15378"/>
        <dbReference type="ChEBI" id="CHEBI:57856"/>
        <dbReference type="ChEBI" id="CHEBI:59789"/>
        <dbReference type="ChEBI" id="CHEBI:74495"/>
        <dbReference type="ChEBI" id="CHEBI:82748"/>
        <dbReference type="EC" id="2.1.1.198"/>
    </reaction>
</comment>
<dbReference type="HAMAP" id="MF_01877">
    <property type="entry name" value="16SrRNA_methyltr_I"/>
    <property type="match status" value="1"/>
</dbReference>
<evidence type="ECO:0000256" key="6">
    <source>
        <dbReference type="HAMAP-Rule" id="MF_01877"/>
    </source>
</evidence>
<keyword evidence="1 6" id="KW-0963">Cytoplasm</keyword>
<dbReference type="InterPro" id="IPR000878">
    <property type="entry name" value="4pyrrol_Mease"/>
</dbReference>
<dbReference type="InterPro" id="IPR018063">
    <property type="entry name" value="SAM_MeTrfase_RsmI_CS"/>
</dbReference>
<dbReference type="NCBIfam" id="TIGR00096">
    <property type="entry name" value="16S rRNA (cytidine(1402)-2'-O)-methyltransferase"/>
    <property type="match status" value="1"/>
</dbReference>
<dbReference type="Proteomes" id="UP000523821">
    <property type="component" value="Unassembled WGS sequence"/>
</dbReference>
<keyword evidence="2 6" id="KW-0698">rRNA processing</keyword>
<dbReference type="InterPro" id="IPR035996">
    <property type="entry name" value="4pyrrol_Methylase_sf"/>
</dbReference>
<dbReference type="Pfam" id="PF23016">
    <property type="entry name" value="RsmI_C"/>
    <property type="match status" value="1"/>
</dbReference>
<comment type="caution">
    <text evidence="9">The sequence shown here is derived from an EMBL/GenBank/DDBJ whole genome shotgun (WGS) entry which is preliminary data.</text>
</comment>
<comment type="function">
    <text evidence="6">Catalyzes the 2'-O-methylation of the ribose of cytidine 1402 (C1402) in 16S rRNA.</text>
</comment>
<comment type="similarity">
    <text evidence="6">Belongs to the methyltransferase superfamily. RsmI family.</text>
</comment>
<dbReference type="AlphaFoldDB" id="A0A7W9FNF1"/>
<evidence type="ECO:0000256" key="5">
    <source>
        <dbReference type="ARBA" id="ARBA00022691"/>
    </source>
</evidence>
<dbReference type="InterPro" id="IPR053910">
    <property type="entry name" value="RsmI_HTH"/>
</dbReference>
<dbReference type="Pfam" id="PF00590">
    <property type="entry name" value="TP_methylase"/>
    <property type="match status" value="1"/>
</dbReference>
<dbReference type="Gene3D" id="3.40.1010.10">
    <property type="entry name" value="Cobalt-precorrin-4 Transmethylase, Domain 1"/>
    <property type="match status" value="1"/>
</dbReference>
<dbReference type="PIRSF" id="PIRSF005917">
    <property type="entry name" value="MTase_YraL"/>
    <property type="match status" value="1"/>
</dbReference>
<keyword evidence="10" id="KW-1185">Reference proteome</keyword>
<evidence type="ECO:0000256" key="2">
    <source>
        <dbReference type="ARBA" id="ARBA00022552"/>
    </source>
</evidence>
<protein>
    <recommendedName>
        <fullName evidence="6">Ribosomal RNA small subunit methyltransferase I</fullName>
        <ecNumber evidence="6">2.1.1.198</ecNumber>
    </recommendedName>
    <alternativeName>
        <fullName evidence="6">16S rRNA 2'-O-ribose C1402 methyltransferase</fullName>
    </alternativeName>
    <alternativeName>
        <fullName evidence="6">rRNA (cytidine-2'-O-)-methyltransferase RsmI</fullName>
    </alternativeName>
</protein>
<feature type="domain" description="RsmI HTH" evidence="8">
    <location>
        <begin position="245"/>
        <end position="289"/>
    </location>
</feature>
<gene>
    <name evidence="6" type="primary">rsmI</name>
    <name evidence="9" type="ORF">GGQ63_002947</name>
</gene>
<comment type="subcellular location">
    <subcellularLocation>
        <location evidence="6">Cytoplasm</location>
    </subcellularLocation>
</comment>
<dbReference type="FunFam" id="3.30.950.10:FF:000002">
    <property type="entry name" value="Ribosomal RNA small subunit methyltransferase I"/>
    <property type="match status" value="1"/>
</dbReference>
<sequence>MRGYRIDAAAFEAPPLAPGLHIVATPIGHLGDVTLRALATLAAADLIAAEDTRVTRILTGRYGIETPLTAYHEHNAEAARPKILAALAEGKAVALVSDAGTPLLSDPGYRLVEAVLEAGHAVVPVPGASALLAALVAAGLPTDTFLFAGFLPQKTAARRKRLGALASVPATLVFYESPHRTADALADMAAVLGGERRAAVARELTKAFETVRRDTLAALAARFAGEPAPKGEIVILIGPPVEAAPEAEDVDALLVRLMGTLSLKEAAAEAAARTGLPRRDLYRRALALKDGGDDADDA</sequence>
<keyword evidence="4 6" id="KW-0808">Transferase</keyword>
<dbReference type="Gene3D" id="3.30.950.10">
    <property type="entry name" value="Methyltransferase, Cobalt-precorrin-4 Transmethylase, Domain 2"/>
    <property type="match status" value="1"/>
</dbReference>
<dbReference type="InterPro" id="IPR014777">
    <property type="entry name" value="4pyrrole_Mease_sub1"/>
</dbReference>
<accession>A0A7W9FNF1</accession>
<feature type="domain" description="Tetrapyrrole methylase" evidence="7">
    <location>
        <begin position="20"/>
        <end position="219"/>
    </location>
</feature>
<dbReference type="GO" id="GO:0005737">
    <property type="term" value="C:cytoplasm"/>
    <property type="evidence" value="ECO:0007669"/>
    <property type="project" value="UniProtKB-SubCell"/>
</dbReference>
<dbReference type="EMBL" id="JACHOO010000006">
    <property type="protein sequence ID" value="MBB5753872.1"/>
    <property type="molecule type" value="Genomic_DNA"/>
</dbReference>
<dbReference type="GO" id="GO:0070677">
    <property type="term" value="F:rRNA (cytosine-2'-O-)-methyltransferase activity"/>
    <property type="evidence" value="ECO:0007669"/>
    <property type="project" value="UniProtKB-UniRule"/>
</dbReference>
<evidence type="ECO:0000256" key="4">
    <source>
        <dbReference type="ARBA" id="ARBA00022679"/>
    </source>
</evidence>
<evidence type="ECO:0000256" key="1">
    <source>
        <dbReference type="ARBA" id="ARBA00022490"/>
    </source>
</evidence>
<proteinExistence type="inferred from homology"/>
<dbReference type="PANTHER" id="PTHR46111:SF1">
    <property type="entry name" value="RIBOSOMAL RNA SMALL SUBUNIT METHYLTRANSFERASE I"/>
    <property type="match status" value="1"/>
</dbReference>
<keyword evidence="5 6" id="KW-0949">S-adenosyl-L-methionine</keyword>
<dbReference type="InterPro" id="IPR014776">
    <property type="entry name" value="4pyrrole_Mease_sub2"/>
</dbReference>
<dbReference type="RefSeq" id="WP_183857074.1">
    <property type="nucleotide sequence ID" value="NZ_JACHOO010000006.1"/>
</dbReference>
<reference evidence="9 10" key="1">
    <citation type="submission" date="2020-08" db="EMBL/GenBank/DDBJ databases">
        <title>Genomic Encyclopedia of Type Strains, Phase IV (KMG-IV): sequencing the most valuable type-strain genomes for metagenomic binning, comparative biology and taxonomic classification.</title>
        <authorList>
            <person name="Goeker M."/>
        </authorList>
    </citation>
    <scope>NUCLEOTIDE SEQUENCE [LARGE SCALE GENOMIC DNA]</scope>
    <source>
        <strain evidence="9 10">DSM 16268</strain>
    </source>
</reference>
<keyword evidence="3 6" id="KW-0489">Methyltransferase</keyword>
<evidence type="ECO:0000256" key="3">
    <source>
        <dbReference type="ARBA" id="ARBA00022603"/>
    </source>
</evidence>
<evidence type="ECO:0000259" key="8">
    <source>
        <dbReference type="Pfam" id="PF23016"/>
    </source>
</evidence>
<evidence type="ECO:0000313" key="9">
    <source>
        <dbReference type="EMBL" id="MBB5753872.1"/>
    </source>
</evidence>
<organism evidence="9 10">
    <name type="scientific">Prosthecomicrobium pneumaticum</name>
    <dbReference type="NCBI Taxonomy" id="81895"/>
    <lineage>
        <taxon>Bacteria</taxon>
        <taxon>Pseudomonadati</taxon>
        <taxon>Pseudomonadota</taxon>
        <taxon>Alphaproteobacteria</taxon>
        <taxon>Hyphomicrobiales</taxon>
        <taxon>Kaistiaceae</taxon>
        <taxon>Prosthecomicrobium</taxon>
    </lineage>
</organism>
<evidence type="ECO:0000259" key="7">
    <source>
        <dbReference type="Pfam" id="PF00590"/>
    </source>
</evidence>
<dbReference type="SUPFAM" id="SSF53790">
    <property type="entry name" value="Tetrapyrrole methylase"/>
    <property type="match status" value="1"/>
</dbReference>
<dbReference type="PANTHER" id="PTHR46111">
    <property type="entry name" value="RIBOSOMAL RNA SMALL SUBUNIT METHYLTRANSFERASE I"/>
    <property type="match status" value="1"/>
</dbReference>
<dbReference type="FunFam" id="3.40.1010.10:FF:000007">
    <property type="entry name" value="Ribosomal RNA small subunit methyltransferase I"/>
    <property type="match status" value="1"/>
</dbReference>